<evidence type="ECO:0000256" key="1">
    <source>
        <dbReference type="ARBA" id="ARBA00004123"/>
    </source>
</evidence>
<feature type="domain" description="BZIP" evidence="10">
    <location>
        <begin position="467"/>
        <end position="481"/>
    </location>
</feature>
<evidence type="ECO:0000256" key="7">
    <source>
        <dbReference type="ARBA" id="ARBA00023242"/>
    </source>
</evidence>
<dbReference type="InterPro" id="IPR046347">
    <property type="entry name" value="bZIP_sf"/>
</dbReference>
<dbReference type="GO" id="GO:0008652">
    <property type="term" value="P:amino acid biosynthetic process"/>
    <property type="evidence" value="ECO:0007669"/>
    <property type="project" value="UniProtKB-KW"/>
</dbReference>
<sequence length="518" mass="56996">MEELEAVEMLSRVRGSVTHWLQNFKYSIQNGLVLNPSNGKISSFSPETDIIDPQRTTSSFIPSTSQPSESPVPGPLNFSIPSGSSSSLSNTITTFGVTSFITDNHQQKWLLTPPPPQPTAQNLNPNNNNNNNNNSPSSLPGDFVLFPPQSSPRDSCALAPLSTTPRRPLRHPSLVHPVLRSRHSPGLQQFQPQLSASPVQVPHSTRLVQSTGSTQSSSHRISPAQNRSLRFQAAAIALNPTYPYRPPVTPSNSLAKYSQYQNHLVSPPNYRRIMSTPNIAQDLPDFFDFHVDHFGDDIIPSTEPTMLSHQQVTASVLAPQDTLADLPSGTVSPKDLLMDASAPPSTSFTDISTPSFESPGYFSQDTSPMFATNMELGHGHEEWDPLFPQDVLSIPLDTAHFDVAAALSQKKVDAPQSPVIRTNASRASSPTSTRSVTKHSAVAGVNARQKRPLLPIEFDSADPVAAKRARNTEAARKSRARKLERQEEMQRKIDELEKRLEEAQRREQYWKAMAQNKG</sequence>
<evidence type="ECO:0000313" key="12">
    <source>
        <dbReference type="Proteomes" id="UP000325780"/>
    </source>
</evidence>
<dbReference type="Gene3D" id="3.30.160.60">
    <property type="entry name" value="Classic Zinc Finger"/>
    <property type="match status" value="1"/>
</dbReference>
<dbReference type="SUPFAM" id="SSF57959">
    <property type="entry name" value="Leucine zipper domain"/>
    <property type="match status" value="1"/>
</dbReference>
<dbReference type="GO" id="GO:0003700">
    <property type="term" value="F:DNA-binding transcription factor activity"/>
    <property type="evidence" value="ECO:0007669"/>
    <property type="project" value="InterPro"/>
</dbReference>
<dbReference type="AlphaFoldDB" id="A0A5N6TGT1"/>
<keyword evidence="5" id="KW-0010">Activator</keyword>
<evidence type="ECO:0000256" key="4">
    <source>
        <dbReference type="ARBA" id="ARBA00023125"/>
    </source>
</evidence>
<feature type="region of interest" description="Disordered" evidence="9">
    <location>
        <begin position="44"/>
        <end position="75"/>
    </location>
</feature>
<keyword evidence="2" id="KW-0028">Amino-acid biosynthesis</keyword>
<dbReference type="PROSITE" id="PS00036">
    <property type="entry name" value="BZIP_BASIC"/>
    <property type="match status" value="1"/>
</dbReference>
<comment type="similarity">
    <text evidence="8">Belongs to the bZIP family. GCN4 subfamily.</text>
</comment>
<organism evidence="11 12">
    <name type="scientific">Aspergillus avenaceus</name>
    <dbReference type="NCBI Taxonomy" id="36643"/>
    <lineage>
        <taxon>Eukaryota</taxon>
        <taxon>Fungi</taxon>
        <taxon>Dikarya</taxon>
        <taxon>Ascomycota</taxon>
        <taxon>Pezizomycotina</taxon>
        <taxon>Eurotiomycetes</taxon>
        <taxon>Eurotiomycetidae</taxon>
        <taxon>Eurotiales</taxon>
        <taxon>Aspergillaceae</taxon>
        <taxon>Aspergillus</taxon>
        <taxon>Aspergillus subgen. Circumdati</taxon>
    </lineage>
</organism>
<feature type="compositionally biased region" description="Low complexity" evidence="9">
    <location>
        <begin position="421"/>
        <end position="435"/>
    </location>
</feature>
<proteinExistence type="inferred from homology"/>
<feature type="region of interest" description="Disordered" evidence="9">
    <location>
        <begin position="108"/>
        <end position="171"/>
    </location>
</feature>
<evidence type="ECO:0000256" key="6">
    <source>
        <dbReference type="ARBA" id="ARBA00023163"/>
    </source>
</evidence>
<evidence type="ECO:0000259" key="10">
    <source>
        <dbReference type="PROSITE" id="PS00036"/>
    </source>
</evidence>
<feature type="region of interest" description="Disordered" evidence="9">
    <location>
        <begin position="194"/>
        <end position="225"/>
    </location>
</feature>
<reference evidence="11 12" key="1">
    <citation type="submission" date="2019-04" db="EMBL/GenBank/DDBJ databases">
        <title>Friends and foes A comparative genomics study of 23 Aspergillus species from section Flavi.</title>
        <authorList>
            <consortium name="DOE Joint Genome Institute"/>
            <person name="Kjaerbolling I."/>
            <person name="Vesth T."/>
            <person name="Frisvad J.C."/>
            <person name="Nybo J.L."/>
            <person name="Theobald S."/>
            <person name="Kildgaard S."/>
            <person name="Isbrandt T."/>
            <person name="Kuo A."/>
            <person name="Sato A."/>
            <person name="Lyhne E.K."/>
            <person name="Kogle M.E."/>
            <person name="Wiebenga A."/>
            <person name="Kun R.S."/>
            <person name="Lubbers R.J."/>
            <person name="Makela M.R."/>
            <person name="Barry K."/>
            <person name="Chovatia M."/>
            <person name="Clum A."/>
            <person name="Daum C."/>
            <person name="Haridas S."/>
            <person name="He G."/>
            <person name="LaButti K."/>
            <person name="Lipzen A."/>
            <person name="Mondo S."/>
            <person name="Riley R."/>
            <person name="Salamov A."/>
            <person name="Simmons B.A."/>
            <person name="Magnuson J.K."/>
            <person name="Henrissat B."/>
            <person name="Mortensen U.H."/>
            <person name="Larsen T.O."/>
            <person name="Devries R.P."/>
            <person name="Grigoriev I.V."/>
            <person name="Machida M."/>
            <person name="Baker S.E."/>
            <person name="Andersen M.R."/>
        </authorList>
    </citation>
    <scope>NUCLEOTIDE SEQUENCE [LARGE SCALE GENOMIC DNA]</scope>
    <source>
        <strain evidence="11 12">IBT 18842</strain>
    </source>
</reference>
<dbReference type="OrthoDB" id="5419235at2759"/>
<dbReference type="InterPro" id="IPR004827">
    <property type="entry name" value="bZIP"/>
</dbReference>
<keyword evidence="3" id="KW-0805">Transcription regulation</keyword>
<evidence type="ECO:0000256" key="8">
    <source>
        <dbReference type="ARBA" id="ARBA00061302"/>
    </source>
</evidence>
<comment type="subcellular location">
    <subcellularLocation>
        <location evidence="1">Nucleus</location>
    </subcellularLocation>
</comment>
<evidence type="ECO:0000313" key="11">
    <source>
        <dbReference type="EMBL" id="KAE8145450.1"/>
    </source>
</evidence>
<accession>A0A5N6TGT1</accession>
<dbReference type="CDD" id="cd12193">
    <property type="entry name" value="bZIP_GCN4"/>
    <property type="match status" value="1"/>
</dbReference>
<name>A0A5N6TGT1_ASPAV</name>
<feature type="region of interest" description="Disordered" evidence="9">
    <location>
        <begin position="416"/>
        <end position="442"/>
    </location>
</feature>
<protein>
    <recommendedName>
        <fullName evidence="10">BZIP domain-containing protein</fullName>
    </recommendedName>
</protein>
<evidence type="ECO:0000256" key="3">
    <source>
        <dbReference type="ARBA" id="ARBA00023015"/>
    </source>
</evidence>
<dbReference type="FunFam" id="3.30.160.60:FF:001491">
    <property type="entry name" value="Cross-pathway control protein A"/>
    <property type="match status" value="1"/>
</dbReference>
<feature type="compositionally biased region" description="Basic and acidic residues" evidence="9">
    <location>
        <begin position="470"/>
        <end position="488"/>
    </location>
</feature>
<keyword evidence="7" id="KW-0539">Nucleus</keyword>
<evidence type="ECO:0000256" key="5">
    <source>
        <dbReference type="ARBA" id="ARBA00023159"/>
    </source>
</evidence>
<dbReference type="Pfam" id="PF07716">
    <property type="entry name" value="bZIP_2"/>
    <property type="match status" value="1"/>
</dbReference>
<dbReference type="GO" id="GO:0005634">
    <property type="term" value="C:nucleus"/>
    <property type="evidence" value="ECO:0007669"/>
    <property type="project" value="UniProtKB-SubCell"/>
</dbReference>
<keyword evidence="12" id="KW-1185">Reference proteome</keyword>
<keyword evidence="6" id="KW-0804">Transcription</keyword>
<gene>
    <name evidence="11" type="ORF">BDV25DRAFT_144633</name>
</gene>
<dbReference type="GO" id="GO:0003677">
    <property type="term" value="F:DNA binding"/>
    <property type="evidence" value="ECO:0007669"/>
    <property type="project" value="UniProtKB-KW"/>
</dbReference>
<feature type="compositionally biased region" description="Low complexity" evidence="9">
    <location>
        <begin position="119"/>
        <end position="140"/>
    </location>
</feature>
<keyword evidence="4" id="KW-0238">DNA-binding</keyword>
<evidence type="ECO:0000256" key="2">
    <source>
        <dbReference type="ARBA" id="ARBA00022605"/>
    </source>
</evidence>
<feature type="compositionally biased region" description="Polar residues" evidence="9">
    <location>
        <begin position="54"/>
        <end position="69"/>
    </location>
</feature>
<feature type="region of interest" description="Disordered" evidence="9">
    <location>
        <begin position="465"/>
        <end position="488"/>
    </location>
</feature>
<dbReference type="EMBL" id="ML742344">
    <property type="protein sequence ID" value="KAE8145450.1"/>
    <property type="molecule type" value="Genomic_DNA"/>
</dbReference>
<dbReference type="Proteomes" id="UP000325780">
    <property type="component" value="Unassembled WGS sequence"/>
</dbReference>
<evidence type="ECO:0000256" key="9">
    <source>
        <dbReference type="SAM" id="MobiDB-lite"/>
    </source>
</evidence>